<accession>A0AAQ3NXE4</accession>
<sequence>MRQKIQLGPRCLPTCCMTLMLQHLKETKVKHIFQLCHKRSNLGGVKCNPIVIKTIYLEGIRKRCYSRTFVSNNHELDKVFNSLRNLIHGIIRGLLKLLVLVLKNQGNFTVH</sequence>
<proteinExistence type="predicted"/>
<protein>
    <submittedName>
        <fullName evidence="1">Uncharacterized protein</fullName>
    </submittedName>
</protein>
<dbReference type="Proteomes" id="UP001374535">
    <property type="component" value="Chromosome 3"/>
</dbReference>
<evidence type="ECO:0000313" key="2">
    <source>
        <dbReference type="Proteomes" id="UP001374535"/>
    </source>
</evidence>
<keyword evidence="2" id="KW-1185">Reference proteome</keyword>
<evidence type="ECO:0000313" key="1">
    <source>
        <dbReference type="EMBL" id="WVZ17849.1"/>
    </source>
</evidence>
<organism evidence="1 2">
    <name type="scientific">Vigna mungo</name>
    <name type="common">Black gram</name>
    <name type="synonym">Phaseolus mungo</name>
    <dbReference type="NCBI Taxonomy" id="3915"/>
    <lineage>
        <taxon>Eukaryota</taxon>
        <taxon>Viridiplantae</taxon>
        <taxon>Streptophyta</taxon>
        <taxon>Embryophyta</taxon>
        <taxon>Tracheophyta</taxon>
        <taxon>Spermatophyta</taxon>
        <taxon>Magnoliopsida</taxon>
        <taxon>eudicotyledons</taxon>
        <taxon>Gunneridae</taxon>
        <taxon>Pentapetalae</taxon>
        <taxon>rosids</taxon>
        <taxon>fabids</taxon>
        <taxon>Fabales</taxon>
        <taxon>Fabaceae</taxon>
        <taxon>Papilionoideae</taxon>
        <taxon>50 kb inversion clade</taxon>
        <taxon>NPAAA clade</taxon>
        <taxon>indigoferoid/millettioid clade</taxon>
        <taxon>Phaseoleae</taxon>
        <taxon>Vigna</taxon>
    </lineage>
</organism>
<dbReference type="AlphaFoldDB" id="A0AAQ3NXE4"/>
<name>A0AAQ3NXE4_VIGMU</name>
<dbReference type="EMBL" id="CP144698">
    <property type="protein sequence ID" value="WVZ17849.1"/>
    <property type="molecule type" value="Genomic_DNA"/>
</dbReference>
<gene>
    <name evidence="1" type="ORF">V8G54_010831</name>
</gene>
<reference evidence="1 2" key="1">
    <citation type="journal article" date="2023" name="Life. Sci Alliance">
        <title>Evolutionary insights into 3D genome organization and epigenetic landscape of Vigna mungo.</title>
        <authorList>
            <person name="Junaid A."/>
            <person name="Singh B."/>
            <person name="Bhatia S."/>
        </authorList>
    </citation>
    <scope>NUCLEOTIDE SEQUENCE [LARGE SCALE GENOMIC DNA]</scope>
    <source>
        <strain evidence="1">Urdbean</strain>
    </source>
</reference>